<name>A0A1F5SWV4_9BACT</name>
<evidence type="ECO:0000256" key="4">
    <source>
        <dbReference type="ARBA" id="ARBA00022475"/>
    </source>
</evidence>
<dbReference type="GO" id="GO:0008237">
    <property type="term" value="F:metallopeptidase activity"/>
    <property type="evidence" value="ECO:0007669"/>
    <property type="project" value="UniProtKB-KW"/>
</dbReference>
<comment type="similarity">
    <text evidence="3">Belongs to the peptidase M50B family.</text>
</comment>
<evidence type="ECO:0000256" key="11">
    <source>
        <dbReference type="ARBA" id="ARBA00023049"/>
    </source>
</evidence>
<dbReference type="GO" id="GO:0006508">
    <property type="term" value="P:proteolysis"/>
    <property type="evidence" value="ECO:0007669"/>
    <property type="project" value="UniProtKB-KW"/>
</dbReference>
<accession>A0A1F5SWV4</accession>
<comment type="caution">
    <text evidence="15">The sequence shown here is derived from an EMBL/GenBank/DDBJ whole genome shotgun (WGS) entry which is preliminary data.</text>
</comment>
<evidence type="ECO:0000256" key="2">
    <source>
        <dbReference type="ARBA" id="ARBA00004651"/>
    </source>
</evidence>
<gene>
    <name evidence="15" type="ORF">A2478_00915</name>
</gene>
<organism evidence="15 16">
    <name type="scientific">Candidatus Falkowbacteria bacterium RIFOXYC2_FULL_36_12</name>
    <dbReference type="NCBI Taxonomy" id="1798002"/>
    <lineage>
        <taxon>Bacteria</taxon>
        <taxon>Candidatus Falkowiibacteriota</taxon>
    </lineage>
</organism>
<evidence type="ECO:0000256" key="7">
    <source>
        <dbReference type="ARBA" id="ARBA00022723"/>
    </source>
</evidence>
<protein>
    <recommendedName>
        <fullName evidence="14">Peptidase M50 domain-containing protein</fullName>
    </recommendedName>
</protein>
<feature type="transmembrane region" description="Helical" evidence="13">
    <location>
        <begin position="180"/>
        <end position="201"/>
    </location>
</feature>
<evidence type="ECO:0000256" key="8">
    <source>
        <dbReference type="ARBA" id="ARBA00022801"/>
    </source>
</evidence>
<evidence type="ECO:0000256" key="12">
    <source>
        <dbReference type="ARBA" id="ARBA00023136"/>
    </source>
</evidence>
<proteinExistence type="inferred from homology"/>
<dbReference type="CDD" id="cd06158">
    <property type="entry name" value="S2P-M50_like_1"/>
    <property type="match status" value="1"/>
</dbReference>
<dbReference type="AlphaFoldDB" id="A0A1F5SWV4"/>
<keyword evidence="6 13" id="KW-0812">Transmembrane</keyword>
<keyword evidence="10 13" id="KW-1133">Transmembrane helix</keyword>
<comment type="subcellular location">
    <subcellularLocation>
        <location evidence="2">Cell membrane</location>
        <topology evidence="2">Multi-pass membrane protein</topology>
    </subcellularLocation>
</comment>
<evidence type="ECO:0000256" key="9">
    <source>
        <dbReference type="ARBA" id="ARBA00022833"/>
    </source>
</evidence>
<dbReference type="Pfam" id="PF02163">
    <property type="entry name" value="Peptidase_M50"/>
    <property type="match status" value="1"/>
</dbReference>
<dbReference type="STRING" id="1798002.A2478_00915"/>
<evidence type="ECO:0000256" key="5">
    <source>
        <dbReference type="ARBA" id="ARBA00022670"/>
    </source>
</evidence>
<dbReference type="PANTHER" id="PTHR35864">
    <property type="entry name" value="ZINC METALLOPROTEASE MJ0611-RELATED"/>
    <property type="match status" value="1"/>
</dbReference>
<dbReference type="InterPro" id="IPR052348">
    <property type="entry name" value="Metallopeptidase_M50B"/>
</dbReference>
<keyword evidence="9" id="KW-0862">Zinc</keyword>
<keyword evidence="11" id="KW-0482">Metalloprotease</keyword>
<dbReference type="InterPro" id="IPR044537">
    <property type="entry name" value="Rip2-like"/>
</dbReference>
<keyword evidence="8" id="KW-0378">Hydrolase</keyword>
<dbReference type="PANTHER" id="PTHR35864:SF1">
    <property type="entry name" value="ZINC METALLOPROTEASE YWHC-RELATED"/>
    <property type="match status" value="1"/>
</dbReference>
<evidence type="ECO:0000313" key="16">
    <source>
        <dbReference type="Proteomes" id="UP000179001"/>
    </source>
</evidence>
<dbReference type="Proteomes" id="UP000179001">
    <property type="component" value="Unassembled WGS sequence"/>
</dbReference>
<feature type="domain" description="Peptidase M50" evidence="14">
    <location>
        <begin position="127"/>
        <end position="166"/>
    </location>
</feature>
<evidence type="ECO:0000256" key="3">
    <source>
        <dbReference type="ARBA" id="ARBA00007931"/>
    </source>
</evidence>
<dbReference type="GO" id="GO:0005886">
    <property type="term" value="C:plasma membrane"/>
    <property type="evidence" value="ECO:0007669"/>
    <property type="project" value="UniProtKB-SubCell"/>
</dbReference>
<dbReference type="InterPro" id="IPR008915">
    <property type="entry name" value="Peptidase_M50"/>
</dbReference>
<evidence type="ECO:0000256" key="6">
    <source>
        <dbReference type="ARBA" id="ARBA00022692"/>
    </source>
</evidence>
<feature type="transmembrane region" description="Helical" evidence="13">
    <location>
        <begin position="92"/>
        <end position="115"/>
    </location>
</feature>
<evidence type="ECO:0000313" key="15">
    <source>
        <dbReference type="EMBL" id="OGF30986.1"/>
    </source>
</evidence>
<keyword evidence="12 13" id="KW-0472">Membrane</keyword>
<feature type="transmembrane region" description="Helical" evidence="13">
    <location>
        <begin position="127"/>
        <end position="147"/>
    </location>
</feature>
<keyword evidence="5" id="KW-0645">Protease</keyword>
<keyword evidence="7" id="KW-0479">Metal-binding</keyword>
<feature type="transmembrane region" description="Helical" evidence="13">
    <location>
        <begin position="49"/>
        <end position="72"/>
    </location>
</feature>
<reference evidence="15 16" key="1">
    <citation type="journal article" date="2016" name="Nat. Commun.">
        <title>Thousands of microbial genomes shed light on interconnected biogeochemical processes in an aquifer system.</title>
        <authorList>
            <person name="Anantharaman K."/>
            <person name="Brown C.T."/>
            <person name="Hug L.A."/>
            <person name="Sharon I."/>
            <person name="Castelle C.J."/>
            <person name="Probst A.J."/>
            <person name="Thomas B.C."/>
            <person name="Singh A."/>
            <person name="Wilkins M.J."/>
            <person name="Karaoz U."/>
            <person name="Brodie E.L."/>
            <person name="Williams K.H."/>
            <person name="Hubbard S.S."/>
            <person name="Banfield J.F."/>
        </authorList>
    </citation>
    <scope>NUCLEOTIDE SEQUENCE [LARGE SCALE GENOMIC DNA]</scope>
</reference>
<evidence type="ECO:0000256" key="10">
    <source>
        <dbReference type="ARBA" id="ARBA00022989"/>
    </source>
</evidence>
<feature type="transmembrane region" description="Helical" evidence="13">
    <location>
        <begin position="12"/>
        <end position="37"/>
    </location>
</feature>
<dbReference type="GO" id="GO:0046872">
    <property type="term" value="F:metal ion binding"/>
    <property type="evidence" value="ECO:0007669"/>
    <property type="project" value="UniProtKB-KW"/>
</dbReference>
<keyword evidence="4" id="KW-1003">Cell membrane</keyword>
<dbReference type="EMBL" id="MFGJ01000008">
    <property type="protein sequence ID" value="OGF30986.1"/>
    <property type="molecule type" value="Genomic_DNA"/>
</dbReference>
<evidence type="ECO:0000256" key="1">
    <source>
        <dbReference type="ARBA" id="ARBA00001947"/>
    </source>
</evidence>
<sequence>MILGTLLSDPMIFIAWVVAILIVLSVHEFSHALASALMGDDTAKSLGRLTLNPISHVSGVGFLMLLLVGFGWGKPVPYNPYNLKYQKWGPALVALAGPASNLLLAIFSGIVLKIIAGMNILPPENLLFQFLNIFVILNVILMLFNLIPIPPLDGSKVLFSILDGERFRNFRSFLETRGPILLLILLILDNVVGLNIFGYFFNAIIEFVYSLIF</sequence>
<evidence type="ECO:0000256" key="13">
    <source>
        <dbReference type="SAM" id="Phobius"/>
    </source>
</evidence>
<comment type="cofactor">
    <cofactor evidence="1">
        <name>Zn(2+)</name>
        <dbReference type="ChEBI" id="CHEBI:29105"/>
    </cofactor>
</comment>
<evidence type="ECO:0000259" key="14">
    <source>
        <dbReference type="Pfam" id="PF02163"/>
    </source>
</evidence>